<dbReference type="GO" id="GO:0008757">
    <property type="term" value="F:S-adenosylmethionine-dependent methyltransferase activity"/>
    <property type="evidence" value="ECO:0007669"/>
    <property type="project" value="InterPro"/>
</dbReference>
<dbReference type="Proteomes" id="UP000247476">
    <property type="component" value="Unassembled WGS sequence"/>
</dbReference>
<dbReference type="Gene3D" id="3.40.50.150">
    <property type="entry name" value="Vaccinia Virus protein VP39"/>
    <property type="match status" value="1"/>
</dbReference>
<dbReference type="OrthoDB" id="8409923at2"/>
<dbReference type="RefSeq" id="WP_110842724.1">
    <property type="nucleotide sequence ID" value="NZ_QJVJ01000012.1"/>
</dbReference>
<evidence type="ECO:0000259" key="1">
    <source>
        <dbReference type="Pfam" id="PF08241"/>
    </source>
</evidence>
<gene>
    <name evidence="2" type="ORF">DLM86_24655</name>
</gene>
<dbReference type="EMBL" id="QJVJ01000012">
    <property type="protein sequence ID" value="PYI51603.1"/>
    <property type="molecule type" value="Genomic_DNA"/>
</dbReference>
<name>A0A2V5K239_9BACL</name>
<keyword evidence="3" id="KW-1185">Reference proteome</keyword>
<accession>A0A2V5K239</accession>
<dbReference type="AlphaFoldDB" id="A0A2V5K239"/>
<dbReference type="Pfam" id="PF08241">
    <property type="entry name" value="Methyltransf_11"/>
    <property type="match status" value="1"/>
</dbReference>
<protein>
    <recommendedName>
        <fullName evidence="1">Methyltransferase type 11 domain-containing protein</fullName>
    </recommendedName>
</protein>
<feature type="domain" description="Methyltransferase type 11" evidence="1">
    <location>
        <begin position="308"/>
        <end position="358"/>
    </location>
</feature>
<sequence length="479" mass="55719">MKTESAGKRFAVHVLLFDCQDSLLTMIENCGPFVEKIYVAYSEVPWRYNPQARAGFRNTADPERLKRSAYAGKIELITGIWDWEHEQRNACLQKAKEDGIDFLIVQDADEYYTYADYDRMIRQIGEHPDYDYYVAPWCTFWKTWDYILENETGSIVHGYPNVAVNCRRDVKFHHLRLLSPEATDVMRLDALCFHGSYVLTDEEVYRKIHTWGHALDFDREAWYRSKWLSWSEEVEDLHPTHPRVWKRAVPFTGTLPEVLSRRKLSNAAESARTSDARSGNPAGLRLHLGCGEHRMEGMVNCDCRRTSATDLVTDCATLTPFRDDSADLIFSNAFFEHLFVFQQLDHLKNCRRVLRDDAPLVYLGIPDFEIVADAYLRQLPGITGERFDLYHVYRYTHGDPEQTPDWWLQQLHKSLFDKRYVDSLLEAAGFKSRVVFNYRYPGEDIPLCLGFVAYKNPHPIDLREVLSPFRPYLGGVPDG</sequence>
<evidence type="ECO:0000313" key="3">
    <source>
        <dbReference type="Proteomes" id="UP000247476"/>
    </source>
</evidence>
<comment type="caution">
    <text evidence="2">The sequence shown here is derived from an EMBL/GenBank/DDBJ whole genome shotgun (WGS) entry which is preliminary data.</text>
</comment>
<dbReference type="SUPFAM" id="SSF53448">
    <property type="entry name" value="Nucleotide-diphospho-sugar transferases"/>
    <property type="match status" value="1"/>
</dbReference>
<dbReference type="InterPro" id="IPR029063">
    <property type="entry name" value="SAM-dependent_MTases_sf"/>
</dbReference>
<evidence type="ECO:0000313" key="2">
    <source>
        <dbReference type="EMBL" id="PYI51603.1"/>
    </source>
</evidence>
<organism evidence="2 3">
    <name type="scientific">Paenibacillus flagellatus</name>
    <dbReference type="NCBI Taxonomy" id="2211139"/>
    <lineage>
        <taxon>Bacteria</taxon>
        <taxon>Bacillati</taxon>
        <taxon>Bacillota</taxon>
        <taxon>Bacilli</taxon>
        <taxon>Bacillales</taxon>
        <taxon>Paenibacillaceae</taxon>
        <taxon>Paenibacillus</taxon>
    </lineage>
</organism>
<dbReference type="InterPro" id="IPR029044">
    <property type="entry name" value="Nucleotide-diphossugar_trans"/>
</dbReference>
<dbReference type="InterPro" id="IPR013216">
    <property type="entry name" value="Methyltransf_11"/>
</dbReference>
<reference evidence="2 3" key="1">
    <citation type="submission" date="2018-05" db="EMBL/GenBank/DDBJ databases">
        <title>Paenibacillus flagellatus sp. nov., isolated from selenium mineral soil.</title>
        <authorList>
            <person name="Dai X."/>
        </authorList>
    </citation>
    <scope>NUCLEOTIDE SEQUENCE [LARGE SCALE GENOMIC DNA]</scope>
    <source>
        <strain evidence="2 3">DXL2</strain>
    </source>
</reference>
<dbReference type="SUPFAM" id="SSF53335">
    <property type="entry name" value="S-adenosyl-L-methionine-dependent methyltransferases"/>
    <property type="match status" value="1"/>
</dbReference>
<proteinExistence type="predicted"/>